<keyword evidence="4" id="KW-1185">Reference proteome</keyword>
<sequence>MALSVLNSKNQACSRGGDVAARRYLATYAATAGASVLSIRTSLVCFDMGRYVPRNYIASGCFLESTESIGRLDKPSQRIVPDDSLSYRGAHIDDPSGLPGESRTSKTRLLSGFAWRGERSAMLWIRNAPLGINSKGLDLSTSGSTLSRRATCNMHWQLRTTPAAMKPPKPFTIFPSLIRVPMTLLWCHLLWRHIGPIDDWDWKRDEKGSAVLVSIRLVNRSWSSRAASVLARLVLMGVNLFISVIAATKLTMAFSDEYAMRTACRDHSRTYTKELRGPLRGHFYSDCEARFGHRCMFSHTIFNTKRVLKLGGKSQNFVINLNYGYGLKGYGVLDACDSGWEVTVNREELWFCSSTGKRRDLPKALLVAEHCLGMTAKGDRDIKYQKVQSICTAHYDRSSCRRPDCRYDHDLVDAKRIEHLGRWPPQDMPNYDALSVECRVTDGRPMWKIILKPAAFATLSPTSPTARTIPPRPFSYEDEDLLKVVRHMEGIVGVTET</sequence>
<evidence type="ECO:0000256" key="1">
    <source>
        <dbReference type="PROSITE-ProRule" id="PRU00723"/>
    </source>
</evidence>
<organism evidence="3 4">
    <name type="scientific">Lyophyllum shimeji</name>
    <name type="common">Hon-shimeji</name>
    <name type="synonym">Tricholoma shimeji</name>
    <dbReference type="NCBI Taxonomy" id="47721"/>
    <lineage>
        <taxon>Eukaryota</taxon>
        <taxon>Fungi</taxon>
        <taxon>Dikarya</taxon>
        <taxon>Basidiomycota</taxon>
        <taxon>Agaricomycotina</taxon>
        <taxon>Agaricomycetes</taxon>
        <taxon>Agaricomycetidae</taxon>
        <taxon>Agaricales</taxon>
        <taxon>Tricholomatineae</taxon>
        <taxon>Lyophyllaceae</taxon>
        <taxon>Lyophyllum</taxon>
    </lineage>
</organism>
<name>A0A9P3PSL8_LYOSH</name>
<dbReference type="Proteomes" id="UP001063166">
    <property type="component" value="Unassembled WGS sequence"/>
</dbReference>
<keyword evidence="1" id="KW-0863">Zinc-finger</keyword>
<dbReference type="InterPro" id="IPR000571">
    <property type="entry name" value="Znf_CCCH"/>
</dbReference>
<gene>
    <name evidence="3" type="ORF">LshimejAT787_0905000</name>
</gene>
<accession>A0A9P3PSL8</accession>
<feature type="zinc finger region" description="C3H1-type" evidence="1">
    <location>
        <begin position="385"/>
        <end position="412"/>
    </location>
</feature>
<evidence type="ECO:0000313" key="4">
    <source>
        <dbReference type="Proteomes" id="UP001063166"/>
    </source>
</evidence>
<evidence type="ECO:0000313" key="3">
    <source>
        <dbReference type="EMBL" id="GLB41285.1"/>
    </source>
</evidence>
<keyword evidence="1" id="KW-0862">Zinc</keyword>
<dbReference type="OrthoDB" id="2920843at2759"/>
<evidence type="ECO:0000259" key="2">
    <source>
        <dbReference type="PROSITE" id="PS50103"/>
    </source>
</evidence>
<comment type="caution">
    <text evidence="3">The sequence shown here is derived from an EMBL/GenBank/DDBJ whole genome shotgun (WGS) entry which is preliminary data.</text>
</comment>
<protein>
    <recommendedName>
        <fullName evidence="2">C3H1-type domain-containing protein</fullName>
    </recommendedName>
</protein>
<keyword evidence="1" id="KW-0479">Metal-binding</keyword>
<dbReference type="GO" id="GO:0008270">
    <property type="term" value="F:zinc ion binding"/>
    <property type="evidence" value="ECO:0007669"/>
    <property type="project" value="UniProtKB-KW"/>
</dbReference>
<dbReference type="AlphaFoldDB" id="A0A9P3PSL8"/>
<proteinExistence type="predicted"/>
<reference evidence="3" key="1">
    <citation type="submission" date="2022-07" db="EMBL/GenBank/DDBJ databases">
        <title>The genome of Lyophyllum shimeji provides insight into the initial evolution of ectomycorrhizal fungal genome.</title>
        <authorList>
            <person name="Kobayashi Y."/>
            <person name="Shibata T."/>
            <person name="Hirakawa H."/>
            <person name="Shigenobu S."/>
            <person name="Nishiyama T."/>
            <person name="Yamada A."/>
            <person name="Hasebe M."/>
            <person name="Kawaguchi M."/>
        </authorList>
    </citation>
    <scope>NUCLEOTIDE SEQUENCE</scope>
    <source>
        <strain evidence="3">AT787</strain>
    </source>
</reference>
<dbReference type="PROSITE" id="PS50103">
    <property type="entry name" value="ZF_C3H1"/>
    <property type="match status" value="1"/>
</dbReference>
<feature type="domain" description="C3H1-type" evidence="2">
    <location>
        <begin position="385"/>
        <end position="412"/>
    </location>
</feature>
<dbReference type="EMBL" id="BRPK01000009">
    <property type="protein sequence ID" value="GLB41285.1"/>
    <property type="molecule type" value="Genomic_DNA"/>
</dbReference>